<reference evidence="3" key="2">
    <citation type="submission" date="2023-07" db="EMBL/GenBank/DDBJ databases">
        <authorList>
            <consortium name="Lawrence Berkeley National Laboratory"/>
            <person name="Haridas S."/>
            <person name="Hensen N."/>
            <person name="Bonometti L."/>
            <person name="Westerberg I."/>
            <person name="Brannstrom I.O."/>
            <person name="Guillou S."/>
            <person name="Cros-Aarteil S."/>
            <person name="Calhoun S."/>
            <person name="Kuo A."/>
            <person name="Mondo S."/>
            <person name="Pangilinan J."/>
            <person name="Riley R."/>
            <person name="LaButti K."/>
            <person name="Andreopoulos B."/>
            <person name="Lipzen A."/>
            <person name="Chen C."/>
            <person name="Yanf M."/>
            <person name="Daum C."/>
            <person name="Ng V."/>
            <person name="Clum A."/>
            <person name="Steindorff A."/>
            <person name="Ohm R."/>
            <person name="Martin F."/>
            <person name="Silar P."/>
            <person name="Natvig D."/>
            <person name="Lalanne C."/>
            <person name="Gautier V."/>
            <person name="Ament-velasquez S.L."/>
            <person name="Kruys A."/>
            <person name="Hutchinson M.I."/>
            <person name="Powell A.J."/>
            <person name="Barry K."/>
            <person name="Miller A.N."/>
            <person name="Grigoriev I.V."/>
            <person name="Debuchy R."/>
            <person name="Gladieux P."/>
            <person name="Thoren M.H."/>
            <person name="Johannesson H."/>
        </authorList>
    </citation>
    <scope>NUCLEOTIDE SEQUENCE</scope>
    <source>
        <strain evidence="3">FGSC 1904</strain>
    </source>
</reference>
<accession>A0AAE0PH27</accession>
<feature type="chain" id="PRO_5042184958" evidence="2">
    <location>
        <begin position="20"/>
        <end position="229"/>
    </location>
</feature>
<name>A0AAE0PH27_SORBR</name>
<dbReference type="AlphaFoldDB" id="A0AAE0PH27"/>
<comment type="caution">
    <text evidence="3">The sequence shown here is derived from an EMBL/GenBank/DDBJ whole genome shotgun (WGS) entry which is preliminary data.</text>
</comment>
<evidence type="ECO:0000313" key="3">
    <source>
        <dbReference type="EMBL" id="KAK3399702.1"/>
    </source>
</evidence>
<feature type="signal peptide" evidence="2">
    <location>
        <begin position="1"/>
        <end position="19"/>
    </location>
</feature>
<keyword evidence="4" id="KW-1185">Reference proteome</keyword>
<dbReference type="EMBL" id="JAUTDP010000004">
    <property type="protein sequence ID" value="KAK3399702.1"/>
    <property type="molecule type" value="Genomic_DNA"/>
</dbReference>
<evidence type="ECO:0000256" key="2">
    <source>
        <dbReference type="SAM" id="SignalP"/>
    </source>
</evidence>
<organism evidence="3 4">
    <name type="scientific">Sordaria brevicollis</name>
    <dbReference type="NCBI Taxonomy" id="83679"/>
    <lineage>
        <taxon>Eukaryota</taxon>
        <taxon>Fungi</taxon>
        <taxon>Dikarya</taxon>
        <taxon>Ascomycota</taxon>
        <taxon>Pezizomycotina</taxon>
        <taxon>Sordariomycetes</taxon>
        <taxon>Sordariomycetidae</taxon>
        <taxon>Sordariales</taxon>
        <taxon>Sordariaceae</taxon>
        <taxon>Sordaria</taxon>
    </lineage>
</organism>
<reference evidence="3" key="1">
    <citation type="journal article" date="2023" name="Mol. Phylogenet. Evol.">
        <title>Genome-scale phylogeny and comparative genomics of the fungal order Sordariales.</title>
        <authorList>
            <person name="Hensen N."/>
            <person name="Bonometti L."/>
            <person name="Westerberg I."/>
            <person name="Brannstrom I.O."/>
            <person name="Guillou S."/>
            <person name="Cros-Aarteil S."/>
            <person name="Calhoun S."/>
            <person name="Haridas S."/>
            <person name="Kuo A."/>
            <person name="Mondo S."/>
            <person name="Pangilinan J."/>
            <person name="Riley R."/>
            <person name="LaButti K."/>
            <person name="Andreopoulos B."/>
            <person name="Lipzen A."/>
            <person name="Chen C."/>
            <person name="Yan M."/>
            <person name="Daum C."/>
            <person name="Ng V."/>
            <person name="Clum A."/>
            <person name="Steindorff A."/>
            <person name="Ohm R.A."/>
            <person name="Martin F."/>
            <person name="Silar P."/>
            <person name="Natvig D.O."/>
            <person name="Lalanne C."/>
            <person name="Gautier V."/>
            <person name="Ament-Velasquez S.L."/>
            <person name="Kruys A."/>
            <person name="Hutchinson M.I."/>
            <person name="Powell A.J."/>
            <person name="Barry K."/>
            <person name="Miller A.N."/>
            <person name="Grigoriev I.V."/>
            <person name="Debuchy R."/>
            <person name="Gladieux P."/>
            <person name="Hiltunen Thoren M."/>
            <person name="Johannesson H."/>
        </authorList>
    </citation>
    <scope>NUCLEOTIDE SEQUENCE</scope>
    <source>
        <strain evidence="3">FGSC 1904</strain>
    </source>
</reference>
<proteinExistence type="predicted"/>
<evidence type="ECO:0000313" key="4">
    <source>
        <dbReference type="Proteomes" id="UP001281003"/>
    </source>
</evidence>
<sequence>MATLRHILLLSTVFTPALSSAINIPRQALSSDCTTTTSAEPTGSPGGIDLTPPDIPEWSPITNSYYESTNFGDLPEETDTSLEPSGTLPGHVFPIISLRPCTTTLTSTASARPCPPPDWDGTLTSWPSTTTLFKPVNCNGCMYVSVTKDWAVGCPNQHISATVLAATPSTTWTEVCEGVGAMPTASGAAGAPLGAPAVIVTVPPAGGEPPAMPTWASGGSSGGVDVTFT</sequence>
<feature type="compositionally biased region" description="Polar residues" evidence="1">
    <location>
        <begin position="32"/>
        <end position="41"/>
    </location>
</feature>
<feature type="region of interest" description="Disordered" evidence="1">
    <location>
        <begin position="32"/>
        <end position="52"/>
    </location>
</feature>
<keyword evidence="2" id="KW-0732">Signal</keyword>
<protein>
    <submittedName>
        <fullName evidence="3">Uncharacterized protein</fullName>
    </submittedName>
</protein>
<evidence type="ECO:0000256" key="1">
    <source>
        <dbReference type="SAM" id="MobiDB-lite"/>
    </source>
</evidence>
<gene>
    <name evidence="3" type="ORF">B0T20DRAFT_391265</name>
</gene>
<dbReference type="Proteomes" id="UP001281003">
    <property type="component" value="Unassembled WGS sequence"/>
</dbReference>